<feature type="domain" description="Prokaryotic-type class I peptide chain release factors" evidence="3">
    <location>
        <begin position="20"/>
        <end position="36"/>
    </location>
</feature>
<organism evidence="4 5">
    <name type="scientific">Hyphobacterium lacteum</name>
    <dbReference type="NCBI Taxonomy" id="3116575"/>
    <lineage>
        <taxon>Bacteria</taxon>
        <taxon>Pseudomonadati</taxon>
        <taxon>Pseudomonadota</taxon>
        <taxon>Alphaproteobacteria</taxon>
        <taxon>Maricaulales</taxon>
        <taxon>Maricaulaceae</taxon>
        <taxon>Hyphobacterium</taxon>
    </lineage>
</organism>
<dbReference type="NCBIfam" id="NF006718">
    <property type="entry name" value="PRK09256.1"/>
    <property type="match status" value="1"/>
</dbReference>
<evidence type="ECO:0000313" key="5">
    <source>
        <dbReference type="Proteomes" id="UP001354971"/>
    </source>
</evidence>
<accession>A0ABU7LLM2</accession>
<dbReference type="RefSeq" id="WP_330197455.1">
    <property type="nucleotide sequence ID" value="NZ_JAZDRP010000001.1"/>
</dbReference>
<comment type="caution">
    <text evidence="4">The sequence shown here is derived from an EMBL/GenBank/DDBJ whole genome shotgun (WGS) entry which is preliminary data.</text>
</comment>
<reference evidence="4 5" key="1">
    <citation type="submission" date="2024-01" db="EMBL/GenBank/DDBJ databases">
        <title>Hyphobacterium bacterium isolated from marine sediment.</title>
        <authorList>
            <person name="Zhao S."/>
        </authorList>
    </citation>
    <scope>NUCLEOTIDE SEQUENCE [LARGE SCALE GENOMIC DNA]</scope>
    <source>
        <strain evidence="5">HN65</strain>
    </source>
</reference>
<dbReference type="GO" id="GO:0004045">
    <property type="term" value="F:peptidyl-tRNA hydrolase activity"/>
    <property type="evidence" value="ECO:0007669"/>
    <property type="project" value="UniProtKB-EC"/>
</dbReference>
<sequence>MQINEAIFIEESELEERFIRASGPGGQHVNKTESAVQLRFDVARTSALSDEVKARLTRLAGRRMSKDGVLIIEASESRSQERNRAAARERLKTLVIRALYKPKPRKKSRPSLASIRKVKAGKAQRSQTKALRQKPARED</sequence>
<dbReference type="EC" id="3.1.1.29" evidence="4"/>
<feature type="compositionally biased region" description="Basic residues" evidence="2">
    <location>
        <begin position="100"/>
        <end position="109"/>
    </location>
</feature>
<dbReference type="PANTHER" id="PTHR47814">
    <property type="entry name" value="PEPTIDYL-TRNA HYDROLASE ARFB"/>
    <property type="match status" value="1"/>
</dbReference>
<comment type="similarity">
    <text evidence="1">Belongs to the prokaryotic/mitochondrial release factor family.</text>
</comment>
<gene>
    <name evidence="4" type="primary">arfB</name>
    <name evidence="4" type="ORF">V0U79_00280</name>
</gene>
<evidence type="ECO:0000256" key="1">
    <source>
        <dbReference type="ARBA" id="ARBA00010835"/>
    </source>
</evidence>
<evidence type="ECO:0000256" key="2">
    <source>
        <dbReference type="SAM" id="MobiDB-lite"/>
    </source>
</evidence>
<dbReference type="Proteomes" id="UP001354971">
    <property type="component" value="Unassembled WGS sequence"/>
</dbReference>
<dbReference type="Pfam" id="PF00472">
    <property type="entry name" value="RF-1"/>
    <property type="match status" value="1"/>
</dbReference>
<feature type="region of interest" description="Disordered" evidence="2">
    <location>
        <begin position="99"/>
        <end position="139"/>
    </location>
</feature>
<name>A0ABU7LLM2_9PROT</name>
<evidence type="ECO:0000259" key="3">
    <source>
        <dbReference type="PROSITE" id="PS00745"/>
    </source>
</evidence>
<dbReference type="PROSITE" id="PS00745">
    <property type="entry name" value="RF_PROK_I"/>
    <property type="match status" value="1"/>
</dbReference>
<keyword evidence="4" id="KW-0378">Hydrolase</keyword>
<dbReference type="InterPro" id="IPR000352">
    <property type="entry name" value="Pep_chain_release_fac_I"/>
</dbReference>
<evidence type="ECO:0000313" key="4">
    <source>
        <dbReference type="EMBL" id="MEE2524787.1"/>
    </source>
</evidence>
<dbReference type="InterPro" id="IPR045853">
    <property type="entry name" value="Pep_chain_release_fac_I_sf"/>
</dbReference>
<dbReference type="PANTHER" id="PTHR47814:SF1">
    <property type="entry name" value="PEPTIDYL-TRNA HYDROLASE ARFB"/>
    <property type="match status" value="1"/>
</dbReference>
<protein>
    <submittedName>
        <fullName evidence="4">Alternative ribosome rescue aminoacyl-tRNA hydrolase ArfB</fullName>
        <ecNumber evidence="4">3.1.1.29</ecNumber>
    </submittedName>
</protein>
<dbReference type="EMBL" id="JAZDRP010000001">
    <property type="protein sequence ID" value="MEE2524787.1"/>
    <property type="molecule type" value="Genomic_DNA"/>
</dbReference>
<proteinExistence type="inferred from homology"/>
<dbReference type="SUPFAM" id="SSF75620">
    <property type="entry name" value="Release factor"/>
    <property type="match status" value="1"/>
</dbReference>
<keyword evidence="5" id="KW-1185">Reference proteome</keyword>
<dbReference type="Gene3D" id="3.30.160.20">
    <property type="match status" value="1"/>
</dbReference>